<feature type="domain" description="UPAR/Ly6" evidence="7">
    <location>
        <begin position="186"/>
        <end position="282"/>
    </location>
</feature>
<dbReference type="Pfam" id="PF00021">
    <property type="entry name" value="UPAR_LY6"/>
    <property type="match status" value="2"/>
</dbReference>
<dbReference type="SUPFAM" id="SSF57302">
    <property type="entry name" value="Snake toxin-like"/>
    <property type="match status" value="4"/>
</dbReference>
<dbReference type="InterPro" id="IPR050918">
    <property type="entry name" value="CNF-like_PLA2_Inhibitor"/>
</dbReference>
<comment type="caution">
    <text evidence="8">The sequence shown here is derived from an EMBL/GenBank/DDBJ whole genome shotgun (WGS) entry which is preliminary data.</text>
</comment>
<dbReference type="PANTHER" id="PTHR20914">
    <property type="entry name" value="LY6/PLAUR DOMAIN-CONTAINING PROTEIN 8"/>
    <property type="match status" value="1"/>
</dbReference>
<dbReference type="EMBL" id="JAIPUX010000035">
    <property type="protein sequence ID" value="KAH0631423.1"/>
    <property type="molecule type" value="Genomic_DNA"/>
</dbReference>
<proteinExistence type="inferred from homology"/>
<reference evidence="8 9" key="1">
    <citation type="journal article" date="2022" name="Gigascience">
        <title>A chromosome-level genome assembly and annotation of the desert horned lizard, Phrynosoma platyrhinos, provides insight into chromosomal rearrangements among reptiles.</title>
        <authorList>
            <person name="Koochekian N."/>
            <person name="Ascanio A."/>
            <person name="Farleigh K."/>
            <person name="Card D.C."/>
            <person name="Schield D.R."/>
            <person name="Castoe T.A."/>
            <person name="Jezkova T."/>
        </authorList>
    </citation>
    <scope>NUCLEOTIDE SEQUENCE [LARGE SCALE GENOMIC DNA]</scope>
    <source>
        <strain evidence="8">NK-2021</strain>
    </source>
</reference>
<feature type="signal peptide" evidence="6">
    <location>
        <begin position="1"/>
        <end position="19"/>
    </location>
</feature>
<evidence type="ECO:0000313" key="9">
    <source>
        <dbReference type="Proteomes" id="UP000826234"/>
    </source>
</evidence>
<accession>A0ABQ7TP11</accession>
<keyword evidence="3" id="KW-0964">Secreted</keyword>
<keyword evidence="6" id="KW-0732">Signal</keyword>
<feature type="chain" id="PRO_5046771756" description="UPAR/Ly6 domain-containing protein" evidence="6">
    <location>
        <begin position="20"/>
        <end position="531"/>
    </location>
</feature>
<evidence type="ECO:0000256" key="4">
    <source>
        <dbReference type="ARBA" id="ARBA00023005"/>
    </source>
</evidence>
<feature type="domain" description="UPAR/Ly6" evidence="7">
    <location>
        <begin position="20"/>
        <end position="110"/>
    </location>
</feature>
<dbReference type="InterPro" id="IPR016054">
    <property type="entry name" value="LY6_UPA_recep-like"/>
</dbReference>
<dbReference type="Proteomes" id="UP000826234">
    <property type="component" value="Unassembled WGS sequence"/>
</dbReference>
<evidence type="ECO:0000256" key="2">
    <source>
        <dbReference type="ARBA" id="ARBA00006570"/>
    </source>
</evidence>
<keyword evidence="5" id="KW-1015">Disulfide bond</keyword>
<keyword evidence="9" id="KW-1185">Reference proteome</keyword>
<sequence>MKDVLGSFLLSVLLRMGSSLVCESCTGLATTCSGFGQTCDNGQDTCVVRLTESTVGDDIHLILSKGCASSRICKTPFSYMNLGHGKYIRSVHTCCKGEACNDPKLRLLPQLIEPNGKQCPACFSTISKCDFAMVACSGDENFCLDMIQESRFDSSDSAPPGIFLITMQAVLGFFLIFAFLRRGTSLVCEVCFRVGTSCFGPVITCERGQNTCAFLLIENTFDGIPVKIAMKFCASSRICKKPLQYLNIGQGRFERTSIKCCAGRACKKVSPQFPLGLIKPNGKQCYACLVVQPSHCGTAMVDCSGEESHCLNVVQKVQRDPSSLASPRMVLITKKAVLRFFLIFALLIRGNSLQCESCITIGTKCSGRMKGCRAGEDMCILVFIENTLMGGRRTQLVAKACASHRVCKKPYQYLNMGQGRYERTIIICCEENACKKATPKFPSGLIKPNGKQCPGCFISSPGYCGQRMVDCSGEETQCLDVVQNITIGSLVVTSYRRGCVTEALCSENGGTYITRSNTRTRTECTPASGKD</sequence>
<gene>
    <name evidence="8" type="ORF">JD844_005746</name>
</gene>
<dbReference type="Pfam" id="PF02988">
    <property type="entry name" value="PLA2_inh"/>
    <property type="match status" value="3"/>
</dbReference>
<dbReference type="CDD" id="cd23588">
    <property type="entry name" value="TFP_LU_ECD_PLIG"/>
    <property type="match status" value="3"/>
</dbReference>
<organism evidence="8 9">
    <name type="scientific">Phrynosoma platyrhinos</name>
    <name type="common">Desert horned lizard</name>
    <dbReference type="NCBI Taxonomy" id="52577"/>
    <lineage>
        <taxon>Eukaryota</taxon>
        <taxon>Metazoa</taxon>
        <taxon>Chordata</taxon>
        <taxon>Craniata</taxon>
        <taxon>Vertebrata</taxon>
        <taxon>Euteleostomi</taxon>
        <taxon>Lepidosauria</taxon>
        <taxon>Squamata</taxon>
        <taxon>Bifurcata</taxon>
        <taxon>Unidentata</taxon>
        <taxon>Episquamata</taxon>
        <taxon>Toxicofera</taxon>
        <taxon>Iguania</taxon>
        <taxon>Phrynosomatidae</taxon>
        <taxon>Phrynosomatinae</taxon>
        <taxon>Phrynosoma</taxon>
    </lineage>
</organism>
<name>A0ABQ7TP11_PHRPL</name>
<evidence type="ECO:0000259" key="7">
    <source>
        <dbReference type="SMART" id="SM00134"/>
    </source>
</evidence>
<feature type="domain" description="UPAR/Ly6" evidence="7">
    <location>
        <begin position="353"/>
        <end position="447"/>
    </location>
</feature>
<protein>
    <recommendedName>
        <fullName evidence="7">UPAR/Ly6 domain-containing protein</fullName>
    </recommendedName>
</protein>
<keyword evidence="4" id="KW-0593">Phospholipase A2 inhibitor</keyword>
<evidence type="ECO:0000256" key="1">
    <source>
        <dbReference type="ARBA" id="ARBA00004613"/>
    </source>
</evidence>
<comment type="subcellular location">
    <subcellularLocation>
        <location evidence="1">Secreted</location>
    </subcellularLocation>
</comment>
<evidence type="ECO:0000256" key="5">
    <source>
        <dbReference type="ARBA" id="ARBA00023157"/>
    </source>
</evidence>
<dbReference type="InterPro" id="IPR045860">
    <property type="entry name" value="Snake_toxin-like_sf"/>
</dbReference>
<dbReference type="CDD" id="cd23572">
    <property type="entry name" value="TFP_LU_ECD_PINLYP_rpt2"/>
    <property type="match status" value="1"/>
</dbReference>
<dbReference type="SMART" id="SM00134">
    <property type="entry name" value="LU"/>
    <property type="match status" value="3"/>
</dbReference>
<evidence type="ECO:0000256" key="6">
    <source>
        <dbReference type="SAM" id="SignalP"/>
    </source>
</evidence>
<dbReference type="PANTHER" id="PTHR20914:SF30">
    <property type="entry name" value="LY6_PLAUR DOMAIN CONTAINING 9"/>
    <property type="match status" value="1"/>
</dbReference>
<dbReference type="InterPro" id="IPR004126">
    <property type="entry name" value="PLipase_A2_inh_N"/>
</dbReference>
<evidence type="ECO:0000256" key="3">
    <source>
        <dbReference type="ARBA" id="ARBA00022525"/>
    </source>
</evidence>
<evidence type="ECO:0000313" key="8">
    <source>
        <dbReference type="EMBL" id="KAH0631423.1"/>
    </source>
</evidence>
<comment type="similarity">
    <text evidence="2">Belongs to the CNF-like-inhibitor family.</text>
</comment>
<dbReference type="Gene3D" id="2.10.60.10">
    <property type="entry name" value="CD59"/>
    <property type="match status" value="5"/>
</dbReference>